<evidence type="ECO:0000313" key="2">
    <source>
        <dbReference type="EMBL" id="KAH3690981.1"/>
    </source>
</evidence>
<gene>
    <name evidence="2" type="ORF">DPMN_192929</name>
</gene>
<comment type="caution">
    <text evidence="2">The sequence shown here is derived from an EMBL/GenBank/DDBJ whole genome shotgun (WGS) entry which is preliminary data.</text>
</comment>
<protein>
    <submittedName>
        <fullName evidence="2">Uncharacterized protein</fullName>
    </submittedName>
</protein>
<proteinExistence type="predicted"/>
<keyword evidence="3" id="KW-1185">Reference proteome</keyword>
<dbReference type="Proteomes" id="UP000828390">
    <property type="component" value="Unassembled WGS sequence"/>
</dbReference>
<name>A0A9D3Y0X0_DREPO</name>
<evidence type="ECO:0000313" key="3">
    <source>
        <dbReference type="Proteomes" id="UP000828390"/>
    </source>
</evidence>
<evidence type="ECO:0000256" key="1">
    <source>
        <dbReference type="SAM" id="SignalP"/>
    </source>
</evidence>
<feature type="chain" id="PRO_5039324894" evidence="1">
    <location>
        <begin position="24"/>
        <end position="422"/>
    </location>
</feature>
<reference evidence="2" key="1">
    <citation type="journal article" date="2019" name="bioRxiv">
        <title>The Genome of the Zebra Mussel, Dreissena polymorpha: A Resource for Invasive Species Research.</title>
        <authorList>
            <person name="McCartney M.A."/>
            <person name="Auch B."/>
            <person name="Kono T."/>
            <person name="Mallez S."/>
            <person name="Zhang Y."/>
            <person name="Obille A."/>
            <person name="Becker A."/>
            <person name="Abrahante J.E."/>
            <person name="Garbe J."/>
            <person name="Badalamenti J.P."/>
            <person name="Herman A."/>
            <person name="Mangelson H."/>
            <person name="Liachko I."/>
            <person name="Sullivan S."/>
            <person name="Sone E.D."/>
            <person name="Koren S."/>
            <person name="Silverstein K.A.T."/>
            <person name="Beckman K.B."/>
            <person name="Gohl D.M."/>
        </authorList>
    </citation>
    <scope>NUCLEOTIDE SEQUENCE</scope>
    <source>
        <strain evidence="2">Duluth1</strain>
        <tissue evidence="2">Whole animal</tissue>
    </source>
</reference>
<feature type="signal peptide" evidence="1">
    <location>
        <begin position="1"/>
        <end position="23"/>
    </location>
</feature>
<dbReference type="AlphaFoldDB" id="A0A9D3Y0X0"/>
<organism evidence="2 3">
    <name type="scientific">Dreissena polymorpha</name>
    <name type="common">Zebra mussel</name>
    <name type="synonym">Mytilus polymorpha</name>
    <dbReference type="NCBI Taxonomy" id="45954"/>
    <lineage>
        <taxon>Eukaryota</taxon>
        <taxon>Metazoa</taxon>
        <taxon>Spiralia</taxon>
        <taxon>Lophotrochozoa</taxon>
        <taxon>Mollusca</taxon>
        <taxon>Bivalvia</taxon>
        <taxon>Autobranchia</taxon>
        <taxon>Heteroconchia</taxon>
        <taxon>Euheterodonta</taxon>
        <taxon>Imparidentia</taxon>
        <taxon>Neoheterodontei</taxon>
        <taxon>Myida</taxon>
        <taxon>Dreissenoidea</taxon>
        <taxon>Dreissenidae</taxon>
        <taxon>Dreissena</taxon>
    </lineage>
</organism>
<keyword evidence="1" id="KW-0732">Signal</keyword>
<sequence>MPTLTVAFLYMMYIIVICYQSDAAFGSSIERNEAIRTGKSKHILHDRLSRYNGAMGWLENQGKFDYHSRNKRAVVGDSGYGSRLDAGKKIANDNLQRKLFADLGKRAAAIDSGYRSRHDTAQKVALGNLQRVLFADLGKRAAVGDSGYGSRLDAGQNIATGNLQRFLFADLGKRSVIGDSGYGSRLDAGQHIANDYLQRSLFASLGKRAMDFTDKNMPSEQRFMSEFADFGKRAVTGDSGYGSRLDAGQSIANDYLQRSLFASLGKRGADFTDTYMPSEQRFMSEFADHGKRAAVGDNGYGSRLDAGQNMGLSNLQRVLFADLGKRAVTGDSGYGSRLDAGKNIANDYLQRSLFASLGKRGVDYTDAYMPSEQSVYGFGSSLTEDIVKRVLGDDKIFERYIQKPGTGIGTTSGYFATMSDIF</sequence>
<reference evidence="2" key="2">
    <citation type="submission" date="2020-11" db="EMBL/GenBank/DDBJ databases">
        <authorList>
            <person name="McCartney M.A."/>
            <person name="Auch B."/>
            <person name="Kono T."/>
            <person name="Mallez S."/>
            <person name="Becker A."/>
            <person name="Gohl D.M."/>
            <person name="Silverstein K.A.T."/>
            <person name="Koren S."/>
            <person name="Bechman K.B."/>
            <person name="Herman A."/>
            <person name="Abrahante J.E."/>
            <person name="Garbe J."/>
        </authorList>
    </citation>
    <scope>NUCLEOTIDE SEQUENCE</scope>
    <source>
        <strain evidence="2">Duluth1</strain>
        <tissue evidence="2">Whole animal</tissue>
    </source>
</reference>
<accession>A0A9D3Y0X0</accession>
<dbReference type="EMBL" id="JAIWYP010000048">
    <property type="protein sequence ID" value="KAH3690981.1"/>
    <property type="molecule type" value="Genomic_DNA"/>
</dbReference>